<organism evidence="2 3">
    <name type="scientific">Hyaloscypha variabilis (strain UAMH 11265 / GT02V1 / F)</name>
    <name type="common">Meliniomyces variabilis</name>
    <dbReference type="NCBI Taxonomy" id="1149755"/>
    <lineage>
        <taxon>Eukaryota</taxon>
        <taxon>Fungi</taxon>
        <taxon>Dikarya</taxon>
        <taxon>Ascomycota</taxon>
        <taxon>Pezizomycotina</taxon>
        <taxon>Leotiomycetes</taxon>
        <taxon>Helotiales</taxon>
        <taxon>Hyaloscyphaceae</taxon>
        <taxon>Hyaloscypha</taxon>
        <taxon>Hyaloscypha variabilis</taxon>
    </lineage>
</organism>
<dbReference type="OrthoDB" id="3551556at2759"/>
<keyword evidence="1" id="KW-0175">Coiled coil</keyword>
<feature type="coiled-coil region" evidence="1">
    <location>
        <begin position="157"/>
        <end position="212"/>
    </location>
</feature>
<evidence type="ECO:0000313" key="2">
    <source>
        <dbReference type="EMBL" id="PMD36899.1"/>
    </source>
</evidence>
<dbReference type="Proteomes" id="UP000235786">
    <property type="component" value="Unassembled WGS sequence"/>
</dbReference>
<dbReference type="EMBL" id="KZ613950">
    <property type="protein sequence ID" value="PMD36899.1"/>
    <property type="molecule type" value="Genomic_DNA"/>
</dbReference>
<dbReference type="AlphaFoldDB" id="A0A2J6REF7"/>
<keyword evidence="3" id="KW-1185">Reference proteome</keyword>
<proteinExistence type="predicted"/>
<accession>A0A2J6REF7</accession>
<protein>
    <submittedName>
        <fullName evidence="2">Uncharacterized protein</fullName>
    </submittedName>
</protein>
<name>A0A2J6REF7_HYAVF</name>
<evidence type="ECO:0000313" key="3">
    <source>
        <dbReference type="Proteomes" id="UP000235786"/>
    </source>
</evidence>
<reference evidence="2 3" key="1">
    <citation type="submission" date="2016-04" db="EMBL/GenBank/DDBJ databases">
        <title>A degradative enzymes factory behind the ericoid mycorrhizal symbiosis.</title>
        <authorList>
            <consortium name="DOE Joint Genome Institute"/>
            <person name="Martino E."/>
            <person name="Morin E."/>
            <person name="Grelet G."/>
            <person name="Kuo A."/>
            <person name="Kohler A."/>
            <person name="Daghino S."/>
            <person name="Barry K."/>
            <person name="Choi C."/>
            <person name="Cichocki N."/>
            <person name="Clum A."/>
            <person name="Copeland A."/>
            <person name="Hainaut M."/>
            <person name="Haridas S."/>
            <person name="Labutti K."/>
            <person name="Lindquist E."/>
            <person name="Lipzen A."/>
            <person name="Khouja H.-R."/>
            <person name="Murat C."/>
            <person name="Ohm R."/>
            <person name="Olson A."/>
            <person name="Spatafora J."/>
            <person name="Veneault-Fourrey C."/>
            <person name="Henrissat B."/>
            <person name="Grigoriev I."/>
            <person name="Martin F."/>
            <person name="Perotto S."/>
        </authorList>
    </citation>
    <scope>NUCLEOTIDE SEQUENCE [LARGE SCALE GENOMIC DNA]</scope>
    <source>
        <strain evidence="2 3">F</strain>
    </source>
</reference>
<sequence>MQPQRKDVAREIERQKEWLLLLERELRIDKDEEAIRSMSAEERALQETIQALQSNIQVLETQKIVYTTQKTWQLWTSARQKFRNLAIRSRLKRQRSRIFKVRKQLSSTTKAIEYLASSIVAAEVDVDTAKRSYYLRWGAEECCKANTEILSTTVEQLKQSQQEASAANGELQAVTALLEDCQTTKEQYHKKLKDLETKLQSTSQLIQEQYTEFRTIREKLCSVHIEIQEELCKAEVAEVSLSAAQESLPNVPQHPSTSIDVSPEMKWTVDLPIISTSVAEILKYVKCSRGVVAELLARIEMKLKGNRRTIEEQKEKIEQMMPLYKVGLDTRHRKFELDIKVKDSRSDWDIVHKGNEAAHYGRSLADATMCHAFCTTEKPHRYPGEFENQYNSVPAKIVWEHRDFTKFHDILSWHMDMRQFGTGFKSATFDKEFKVLFSKIYPSFEVASDEAITKDLKLLKAYNMLWMEYNEAKRR</sequence>
<gene>
    <name evidence="2" type="ORF">L207DRAFT_586588</name>
</gene>
<evidence type="ECO:0000256" key="1">
    <source>
        <dbReference type="SAM" id="Coils"/>
    </source>
</evidence>
<feature type="coiled-coil region" evidence="1">
    <location>
        <begin position="28"/>
        <end position="62"/>
    </location>
</feature>